<feature type="compositionally biased region" description="Polar residues" evidence="1">
    <location>
        <begin position="129"/>
        <end position="139"/>
    </location>
</feature>
<feature type="compositionally biased region" description="Polar residues" evidence="1">
    <location>
        <begin position="1"/>
        <end position="13"/>
    </location>
</feature>
<accession>A0A4S8LHE0</accession>
<gene>
    <name evidence="2" type="ORF">K435DRAFT_782067</name>
</gene>
<keyword evidence="3" id="KW-1185">Reference proteome</keyword>
<organism evidence="2 3">
    <name type="scientific">Dendrothele bispora (strain CBS 962.96)</name>
    <dbReference type="NCBI Taxonomy" id="1314807"/>
    <lineage>
        <taxon>Eukaryota</taxon>
        <taxon>Fungi</taxon>
        <taxon>Dikarya</taxon>
        <taxon>Basidiomycota</taxon>
        <taxon>Agaricomycotina</taxon>
        <taxon>Agaricomycetes</taxon>
        <taxon>Agaricomycetidae</taxon>
        <taxon>Agaricales</taxon>
        <taxon>Agaricales incertae sedis</taxon>
        <taxon>Dendrothele</taxon>
    </lineage>
</organism>
<dbReference type="Proteomes" id="UP000297245">
    <property type="component" value="Unassembled WGS sequence"/>
</dbReference>
<dbReference type="EMBL" id="ML179410">
    <property type="protein sequence ID" value="THU88414.1"/>
    <property type="molecule type" value="Genomic_DNA"/>
</dbReference>
<evidence type="ECO:0000256" key="1">
    <source>
        <dbReference type="SAM" id="MobiDB-lite"/>
    </source>
</evidence>
<name>A0A4S8LHE0_DENBC</name>
<proteinExistence type="predicted"/>
<protein>
    <submittedName>
        <fullName evidence="2">Uncharacterized protein</fullName>
    </submittedName>
</protein>
<feature type="compositionally biased region" description="Polar residues" evidence="1">
    <location>
        <begin position="88"/>
        <end position="106"/>
    </location>
</feature>
<sequence>MDGNSDSQASQILANLKDRREASKLSSASESLNSNVTCTESSSSLRNAVPTPRYHLHGLATTQTQTETQLNETSDQQGSQKENVHSPRPSTVSRTGNASVLSTNISRDTHPRPPVSNFTKPKLKGNVSPFKSPSRSKVNGLQPYSHCATRSQYSCFWVSGRLSCTGCQHK</sequence>
<evidence type="ECO:0000313" key="3">
    <source>
        <dbReference type="Proteomes" id="UP000297245"/>
    </source>
</evidence>
<evidence type="ECO:0000313" key="2">
    <source>
        <dbReference type="EMBL" id="THU88414.1"/>
    </source>
</evidence>
<reference evidence="2 3" key="1">
    <citation type="journal article" date="2019" name="Nat. Ecol. Evol.">
        <title>Megaphylogeny resolves global patterns of mushroom evolution.</title>
        <authorList>
            <person name="Varga T."/>
            <person name="Krizsan K."/>
            <person name="Foldi C."/>
            <person name="Dima B."/>
            <person name="Sanchez-Garcia M."/>
            <person name="Sanchez-Ramirez S."/>
            <person name="Szollosi G.J."/>
            <person name="Szarkandi J.G."/>
            <person name="Papp V."/>
            <person name="Albert L."/>
            <person name="Andreopoulos W."/>
            <person name="Angelini C."/>
            <person name="Antonin V."/>
            <person name="Barry K.W."/>
            <person name="Bougher N.L."/>
            <person name="Buchanan P."/>
            <person name="Buyck B."/>
            <person name="Bense V."/>
            <person name="Catcheside P."/>
            <person name="Chovatia M."/>
            <person name="Cooper J."/>
            <person name="Damon W."/>
            <person name="Desjardin D."/>
            <person name="Finy P."/>
            <person name="Geml J."/>
            <person name="Haridas S."/>
            <person name="Hughes K."/>
            <person name="Justo A."/>
            <person name="Karasinski D."/>
            <person name="Kautmanova I."/>
            <person name="Kiss B."/>
            <person name="Kocsube S."/>
            <person name="Kotiranta H."/>
            <person name="LaButti K.M."/>
            <person name="Lechner B.E."/>
            <person name="Liimatainen K."/>
            <person name="Lipzen A."/>
            <person name="Lukacs Z."/>
            <person name="Mihaltcheva S."/>
            <person name="Morgado L.N."/>
            <person name="Niskanen T."/>
            <person name="Noordeloos M.E."/>
            <person name="Ohm R.A."/>
            <person name="Ortiz-Santana B."/>
            <person name="Ovrebo C."/>
            <person name="Racz N."/>
            <person name="Riley R."/>
            <person name="Savchenko A."/>
            <person name="Shiryaev A."/>
            <person name="Soop K."/>
            <person name="Spirin V."/>
            <person name="Szebenyi C."/>
            <person name="Tomsovsky M."/>
            <person name="Tulloss R.E."/>
            <person name="Uehling J."/>
            <person name="Grigoriev I.V."/>
            <person name="Vagvolgyi C."/>
            <person name="Papp T."/>
            <person name="Martin F.M."/>
            <person name="Miettinen O."/>
            <person name="Hibbett D.S."/>
            <person name="Nagy L.G."/>
        </authorList>
    </citation>
    <scope>NUCLEOTIDE SEQUENCE [LARGE SCALE GENOMIC DNA]</scope>
    <source>
        <strain evidence="2 3">CBS 962.96</strain>
    </source>
</reference>
<feature type="compositionally biased region" description="Polar residues" evidence="1">
    <location>
        <begin position="70"/>
        <end position="81"/>
    </location>
</feature>
<feature type="compositionally biased region" description="Polar residues" evidence="1">
    <location>
        <begin position="36"/>
        <end position="46"/>
    </location>
</feature>
<feature type="compositionally biased region" description="Low complexity" evidence="1">
    <location>
        <begin position="24"/>
        <end position="35"/>
    </location>
</feature>
<dbReference type="AlphaFoldDB" id="A0A4S8LHE0"/>
<feature type="region of interest" description="Disordered" evidence="1">
    <location>
        <begin position="1"/>
        <end position="140"/>
    </location>
</feature>